<comment type="caution">
    <text evidence="2">The sequence shown here is derived from an EMBL/GenBank/DDBJ whole genome shotgun (WGS) entry which is preliminary data.</text>
</comment>
<evidence type="ECO:0000256" key="1">
    <source>
        <dbReference type="ARBA" id="ARBA00022737"/>
    </source>
</evidence>
<dbReference type="AlphaFoldDB" id="A0AA88M4K6"/>
<sequence>MASPNTRRFNSTPSPRILELARPRESKTVWLTTPVNVTWGNQETIWPPFWTSLKARNMSRILALSQPKKDFSALHQDLLRKDHKEAAKMRSTCLPATSQYEQVSRLATPNFRHRCPQVLSLPHTKRCEHSCPVWHISSAVKNAVASPRILQLAQPRHTHPEYQSNRQNIETCVSRAANSSQVSLRLEQLCVPKLRESKLFYQYGCPESPIRPVSVSKAARKATASARVKELSIPKSYTPP</sequence>
<dbReference type="InterPro" id="IPR042401">
    <property type="entry name" value="SPMAP2-like"/>
</dbReference>
<evidence type="ECO:0000313" key="2">
    <source>
        <dbReference type="EMBL" id="KAK2829109.1"/>
    </source>
</evidence>
<dbReference type="Pfam" id="PF14912">
    <property type="entry name" value="THEG"/>
    <property type="match status" value="2"/>
</dbReference>
<dbReference type="Proteomes" id="UP001187315">
    <property type="component" value="Unassembled WGS sequence"/>
</dbReference>
<keyword evidence="1" id="KW-0677">Repeat</keyword>
<reference evidence="2" key="1">
    <citation type="submission" date="2023-08" db="EMBL/GenBank/DDBJ databases">
        <title>Pelteobagrus vachellii genome.</title>
        <authorList>
            <person name="Liu H."/>
        </authorList>
    </citation>
    <scope>NUCLEOTIDE SEQUENCE</scope>
    <source>
        <strain evidence="2">PRFRI_2022a</strain>
        <tissue evidence="2">Muscle</tissue>
    </source>
</reference>
<dbReference type="SMART" id="SM00705">
    <property type="entry name" value="THEG"/>
    <property type="match status" value="5"/>
</dbReference>
<dbReference type="InterPro" id="IPR006623">
    <property type="entry name" value="THEG"/>
</dbReference>
<keyword evidence="3" id="KW-1185">Reference proteome</keyword>
<organism evidence="2 3">
    <name type="scientific">Tachysurus vachellii</name>
    <name type="common">Darkbarbel catfish</name>
    <name type="synonym">Pelteobagrus vachellii</name>
    <dbReference type="NCBI Taxonomy" id="175792"/>
    <lineage>
        <taxon>Eukaryota</taxon>
        <taxon>Metazoa</taxon>
        <taxon>Chordata</taxon>
        <taxon>Craniata</taxon>
        <taxon>Vertebrata</taxon>
        <taxon>Euteleostomi</taxon>
        <taxon>Actinopterygii</taxon>
        <taxon>Neopterygii</taxon>
        <taxon>Teleostei</taxon>
        <taxon>Ostariophysi</taxon>
        <taxon>Siluriformes</taxon>
        <taxon>Bagridae</taxon>
        <taxon>Tachysurus</taxon>
    </lineage>
</organism>
<protein>
    <recommendedName>
        <fullName evidence="4">Testicular haploid expressed gene protein-like</fullName>
    </recommendedName>
</protein>
<evidence type="ECO:0000313" key="3">
    <source>
        <dbReference type="Proteomes" id="UP001187315"/>
    </source>
</evidence>
<evidence type="ECO:0008006" key="4">
    <source>
        <dbReference type="Google" id="ProtNLM"/>
    </source>
</evidence>
<gene>
    <name evidence="2" type="ORF">Q7C36_017099</name>
</gene>
<dbReference type="PANTHER" id="PTHR15901:SF15">
    <property type="entry name" value="TESTICULAR HAPLOID EXPRESSED GENE PROTEIN-LIKE"/>
    <property type="match status" value="1"/>
</dbReference>
<accession>A0AA88M4K6</accession>
<dbReference type="EMBL" id="JAVHJS010000018">
    <property type="protein sequence ID" value="KAK2829109.1"/>
    <property type="molecule type" value="Genomic_DNA"/>
</dbReference>
<name>A0AA88M4K6_TACVA</name>
<proteinExistence type="predicted"/>
<dbReference type="PANTHER" id="PTHR15901">
    <property type="entry name" value="TESTICULAR HAPLOID EXPRESSED GENE PROTEIN"/>
    <property type="match status" value="1"/>
</dbReference>